<sequence length="204" mass="21102">MDTLGCCAAVLCGDPQLPWRSPGGGHGHFGEGLAETLAGTFESNAVPDRLLLADDGESGPSKGQVGALAIAIGRKLAPPTRGDSLRVVCLLLHRRGSCSGESRADAGQLLAEVGARVRVAGDGCGAVTSVLERLAVQQGCHLPLEGVTGIFLAFAGTAEDSCPVPGFQEREVMVQMLDPAVHVHCTWLSSVPGPRGRLQLWSST</sequence>
<accession>A0A813IEK8</accession>
<reference evidence="1" key="1">
    <citation type="submission" date="2021-02" db="EMBL/GenBank/DDBJ databases">
        <authorList>
            <person name="Dougan E. K."/>
            <person name="Rhodes N."/>
            <person name="Thang M."/>
            <person name="Chan C."/>
        </authorList>
    </citation>
    <scope>NUCLEOTIDE SEQUENCE</scope>
</reference>
<organism evidence="1 2">
    <name type="scientific">Polarella glacialis</name>
    <name type="common">Dinoflagellate</name>
    <dbReference type="NCBI Taxonomy" id="89957"/>
    <lineage>
        <taxon>Eukaryota</taxon>
        <taxon>Sar</taxon>
        <taxon>Alveolata</taxon>
        <taxon>Dinophyceae</taxon>
        <taxon>Suessiales</taxon>
        <taxon>Suessiaceae</taxon>
        <taxon>Polarella</taxon>
    </lineage>
</organism>
<protein>
    <submittedName>
        <fullName evidence="1">Uncharacterized protein</fullName>
    </submittedName>
</protein>
<feature type="non-terminal residue" evidence="1">
    <location>
        <position position="204"/>
    </location>
</feature>
<evidence type="ECO:0000313" key="1">
    <source>
        <dbReference type="EMBL" id="CAE8649309.1"/>
    </source>
</evidence>
<comment type="caution">
    <text evidence="1">The sequence shown here is derived from an EMBL/GenBank/DDBJ whole genome shotgun (WGS) entry which is preliminary data.</text>
</comment>
<dbReference type="EMBL" id="CAJNNW010007491">
    <property type="protein sequence ID" value="CAE8649309.1"/>
    <property type="molecule type" value="Genomic_DNA"/>
</dbReference>
<dbReference type="AlphaFoldDB" id="A0A813IEK8"/>
<dbReference type="Proteomes" id="UP000626109">
    <property type="component" value="Unassembled WGS sequence"/>
</dbReference>
<gene>
    <name evidence="1" type="ORF">PGLA2088_LOCUS7301</name>
</gene>
<name>A0A813IEK8_POLGL</name>
<proteinExistence type="predicted"/>
<evidence type="ECO:0000313" key="2">
    <source>
        <dbReference type="Proteomes" id="UP000626109"/>
    </source>
</evidence>